<sequence length="208" mass="24435">MKKRYLIIIITTVVVVFSNLIQFFVANQIDRNNPPVTSQWIYDNEYNYNVFTNYSSHIQGAYRFLMELENDKYIKPNEAYLLSQGYLLGTSNDSYSSLEVLIRSLDSNEYNHELNNILDTNENLQIMIYKLNRYFFTQRNNSKLPENWKEINVLLRKINAQLTSNSTKDVSLYNITSYPKEFVTKSEYKLTISSLNKGISEVIDLIDN</sequence>
<evidence type="ECO:0000313" key="2">
    <source>
        <dbReference type="EMBL" id="KOR76679.1"/>
    </source>
</evidence>
<name>A0A0M1N3W6_9BACL</name>
<evidence type="ECO:0000313" key="3">
    <source>
        <dbReference type="Proteomes" id="UP000036932"/>
    </source>
</evidence>
<reference evidence="3" key="1">
    <citation type="submission" date="2015-08" db="EMBL/GenBank/DDBJ databases">
        <title>Genome sequencing project for genomic taxonomy and phylogenomics of Bacillus-like bacteria.</title>
        <authorList>
            <person name="Liu B."/>
            <person name="Wang J."/>
            <person name="Zhu Y."/>
            <person name="Liu G."/>
            <person name="Chen Q."/>
            <person name="Chen Z."/>
            <person name="Lan J."/>
            <person name="Che J."/>
            <person name="Ge C."/>
            <person name="Shi H."/>
            <person name="Pan Z."/>
            <person name="Liu X."/>
        </authorList>
    </citation>
    <scope>NUCLEOTIDE SEQUENCE [LARGE SCALE GENOMIC DNA]</scope>
    <source>
        <strain evidence="3">FJAT-22460</strain>
    </source>
</reference>
<keyword evidence="3" id="KW-1185">Reference proteome</keyword>
<feature type="transmembrane region" description="Helical" evidence="1">
    <location>
        <begin position="5"/>
        <end position="25"/>
    </location>
</feature>
<dbReference type="Proteomes" id="UP000036932">
    <property type="component" value="Unassembled WGS sequence"/>
</dbReference>
<protein>
    <submittedName>
        <fullName evidence="2">Uncharacterized protein</fullName>
    </submittedName>
</protein>
<dbReference type="RefSeq" id="WP_054404572.1">
    <property type="nucleotide sequence ID" value="NZ_LIUT01000006.1"/>
</dbReference>
<dbReference type="PATRIC" id="fig|1705565.3.peg.578"/>
<keyword evidence="1" id="KW-0472">Membrane</keyword>
<proteinExistence type="predicted"/>
<dbReference type="OrthoDB" id="2654322at2"/>
<keyword evidence="1" id="KW-0812">Transmembrane</keyword>
<evidence type="ECO:0000256" key="1">
    <source>
        <dbReference type="SAM" id="Phobius"/>
    </source>
</evidence>
<dbReference type="EMBL" id="LIUT01000006">
    <property type="protein sequence ID" value="KOR76679.1"/>
    <property type="molecule type" value="Genomic_DNA"/>
</dbReference>
<gene>
    <name evidence="2" type="ORF">AM231_22285</name>
</gene>
<accession>A0A0M1N3W6</accession>
<comment type="caution">
    <text evidence="2">The sequence shown here is derived from an EMBL/GenBank/DDBJ whole genome shotgun (WGS) entry which is preliminary data.</text>
</comment>
<organism evidence="2 3">
    <name type="scientific">Paenibacillus solani</name>
    <dbReference type="NCBI Taxonomy" id="1705565"/>
    <lineage>
        <taxon>Bacteria</taxon>
        <taxon>Bacillati</taxon>
        <taxon>Bacillota</taxon>
        <taxon>Bacilli</taxon>
        <taxon>Bacillales</taxon>
        <taxon>Paenibacillaceae</taxon>
        <taxon>Paenibacillus</taxon>
    </lineage>
</organism>
<dbReference type="AlphaFoldDB" id="A0A0M1N3W6"/>
<keyword evidence="1" id="KW-1133">Transmembrane helix</keyword>